<name>A0ABR1X484_9PEZI</name>
<feature type="compositionally biased region" description="Low complexity" evidence="14">
    <location>
        <begin position="273"/>
        <end position="292"/>
    </location>
</feature>
<feature type="compositionally biased region" description="Basic residues" evidence="14">
    <location>
        <begin position="18"/>
        <end position="31"/>
    </location>
</feature>
<keyword evidence="11" id="KW-0406">Ion transport</keyword>
<evidence type="ECO:0000256" key="15">
    <source>
        <dbReference type="SAM" id="Phobius"/>
    </source>
</evidence>
<evidence type="ECO:0000256" key="11">
    <source>
        <dbReference type="ARBA" id="ARBA00023065"/>
    </source>
</evidence>
<feature type="compositionally biased region" description="Low complexity" evidence="14">
    <location>
        <begin position="251"/>
        <end position="264"/>
    </location>
</feature>
<evidence type="ECO:0000313" key="16">
    <source>
        <dbReference type="EMBL" id="KAK8090202.1"/>
    </source>
</evidence>
<keyword evidence="7" id="KW-0732">Signal</keyword>
<evidence type="ECO:0000256" key="2">
    <source>
        <dbReference type="ARBA" id="ARBA00006833"/>
    </source>
</evidence>
<evidence type="ECO:0000313" key="17">
    <source>
        <dbReference type="Proteomes" id="UP001433268"/>
    </source>
</evidence>
<sequence>MQLNLPRPSGAPSSSSSWRRRPPRPPRRPKSPKNAILLSQVQTLTLRGAGAQTTHRRVPAMPQLQCVSKPANLCRLHEIDVMRCTNQGPGYETEDIQWSCTASLPPELKLGGTDVMCEGYSSPDDDYVLKGSCGVQYRLILTAEGERRYPELAGGGGRRGGGGGGGNNSAPEIFGINAGTFIFCMLFLGVVGSMIYHAWLNAYGNNNNGTVQRRPRGSGGGGGGGGGWGPGGGGGGGPRFDDNDDPPPPYSSKRSSSSQQQQQQGWRPGFWTGAASGAAAGYYAGSRGNSSRQQPPPQRNYGSGYGGSGSSSGWGAGPSYSSSSSASSERHESTGFGGTSRR</sequence>
<evidence type="ECO:0000256" key="9">
    <source>
        <dbReference type="ARBA" id="ARBA00022837"/>
    </source>
</evidence>
<feature type="transmembrane region" description="Helical" evidence="15">
    <location>
        <begin position="178"/>
        <end position="199"/>
    </location>
</feature>
<evidence type="ECO:0000256" key="10">
    <source>
        <dbReference type="ARBA" id="ARBA00022989"/>
    </source>
</evidence>
<evidence type="ECO:0000256" key="3">
    <source>
        <dbReference type="ARBA" id="ARBA00016584"/>
    </source>
</evidence>
<reference evidence="16 17" key="1">
    <citation type="submission" date="2023-01" db="EMBL/GenBank/DDBJ databases">
        <title>Analysis of 21 Apiospora genomes using comparative genomics revels a genus with tremendous synthesis potential of carbohydrate active enzymes and secondary metabolites.</title>
        <authorList>
            <person name="Sorensen T."/>
        </authorList>
    </citation>
    <scope>NUCLEOTIDE SEQUENCE [LARGE SCALE GENOMIC DNA]</scope>
    <source>
        <strain evidence="16 17">CBS 114990</strain>
    </source>
</reference>
<evidence type="ECO:0000256" key="5">
    <source>
        <dbReference type="ARBA" id="ARBA00022568"/>
    </source>
</evidence>
<dbReference type="InterPro" id="IPR009567">
    <property type="entry name" value="SARAF"/>
</dbReference>
<dbReference type="Pfam" id="PF06682">
    <property type="entry name" value="SARAF"/>
    <property type="match status" value="1"/>
</dbReference>
<feature type="region of interest" description="Disordered" evidence="14">
    <location>
        <begin position="1"/>
        <end position="33"/>
    </location>
</feature>
<proteinExistence type="inferred from homology"/>
<feature type="compositionally biased region" description="Low complexity" evidence="14">
    <location>
        <begin position="1"/>
        <end position="17"/>
    </location>
</feature>
<organism evidence="16 17">
    <name type="scientific">Apiospora hydei</name>
    <dbReference type="NCBI Taxonomy" id="1337664"/>
    <lineage>
        <taxon>Eukaryota</taxon>
        <taxon>Fungi</taxon>
        <taxon>Dikarya</taxon>
        <taxon>Ascomycota</taxon>
        <taxon>Pezizomycotina</taxon>
        <taxon>Sordariomycetes</taxon>
        <taxon>Xylariomycetidae</taxon>
        <taxon>Amphisphaeriales</taxon>
        <taxon>Apiosporaceae</taxon>
        <taxon>Apiospora</taxon>
    </lineage>
</organism>
<comment type="caution">
    <text evidence="16">The sequence shown here is derived from an EMBL/GenBank/DDBJ whole genome shotgun (WGS) entry which is preliminary data.</text>
</comment>
<dbReference type="PANTHER" id="PTHR15929:SF0">
    <property type="entry name" value="STORE-OPERATED CALCIUM ENTRY-ASSOCIATED REGULATORY FACTOR"/>
    <property type="match status" value="1"/>
</dbReference>
<accession>A0ABR1X484</accession>
<feature type="region of interest" description="Disordered" evidence="14">
    <location>
        <begin position="211"/>
        <end position="342"/>
    </location>
</feature>
<comment type="subcellular location">
    <subcellularLocation>
        <location evidence="1">Endoplasmic reticulum membrane</location>
        <topology evidence="1">Single-pass type I membrane protein</topology>
    </subcellularLocation>
</comment>
<keyword evidence="9" id="KW-0106">Calcium</keyword>
<evidence type="ECO:0000256" key="6">
    <source>
        <dbReference type="ARBA" id="ARBA00022692"/>
    </source>
</evidence>
<dbReference type="RefSeq" id="XP_066673096.1">
    <property type="nucleotide sequence ID" value="XM_066809478.1"/>
</dbReference>
<keyword evidence="17" id="KW-1185">Reference proteome</keyword>
<evidence type="ECO:0000256" key="4">
    <source>
        <dbReference type="ARBA" id="ARBA00022448"/>
    </source>
</evidence>
<gene>
    <name evidence="16" type="ORF">PG997_005163</name>
</gene>
<feature type="compositionally biased region" description="Gly residues" evidence="14">
    <location>
        <begin position="217"/>
        <end position="238"/>
    </location>
</feature>
<dbReference type="EMBL" id="JAQQWN010000004">
    <property type="protein sequence ID" value="KAK8090202.1"/>
    <property type="molecule type" value="Genomic_DNA"/>
</dbReference>
<evidence type="ECO:0000256" key="8">
    <source>
        <dbReference type="ARBA" id="ARBA00022824"/>
    </source>
</evidence>
<keyword evidence="10 15" id="KW-1133">Transmembrane helix</keyword>
<feature type="compositionally biased region" description="Gly residues" evidence="14">
    <location>
        <begin position="303"/>
        <end position="316"/>
    </location>
</feature>
<dbReference type="GeneID" id="92042538"/>
<comment type="similarity">
    <text evidence="2">Belongs to the SARAF family.</text>
</comment>
<evidence type="ECO:0000256" key="13">
    <source>
        <dbReference type="ARBA" id="ARBA00031116"/>
    </source>
</evidence>
<dbReference type="Proteomes" id="UP001433268">
    <property type="component" value="Unassembled WGS sequence"/>
</dbReference>
<keyword evidence="6 15" id="KW-0812">Transmembrane</keyword>
<protein>
    <recommendedName>
        <fullName evidence="3">Store-operated calcium entry-associated regulatory factor</fullName>
    </recommendedName>
    <alternativeName>
        <fullName evidence="13">Transmembrane protein 66</fullName>
    </alternativeName>
</protein>
<keyword evidence="5" id="KW-0109">Calcium transport</keyword>
<keyword evidence="8" id="KW-0256">Endoplasmic reticulum</keyword>
<evidence type="ECO:0000256" key="1">
    <source>
        <dbReference type="ARBA" id="ARBA00004115"/>
    </source>
</evidence>
<keyword evidence="12 15" id="KW-0472">Membrane</keyword>
<feature type="compositionally biased region" description="Low complexity" evidence="14">
    <location>
        <begin position="317"/>
        <end position="327"/>
    </location>
</feature>
<evidence type="ECO:0000256" key="7">
    <source>
        <dbReference type="ARBA" id="ARBA00022729"/>
    </source>
</evidence>
<evidence type="ECO:0000256" key="14">
    <source>
        <dbReference type="SAM" id="MobiDB-lite"/>
    </source>
</evidence>
<dbReference type="PANTHER" id="PTHR15929">
    <property type="entry name" value="STORE-OPERATED CALCIUM ENTRY-ASSOCIATED REGULATORY FACTOR"/>
    <property type="match status" value="1"/>
</dbReference>
<keyword evidence="4" id="KW-0813">Transport</keyword>
<evidence type="ECO:0000256" key="12">
    <source>
        <dbReference type="ARBA" id="ARBA00023136"/>
    </source>
</evidence>